<sequence>MTELAHPPLTAPITARQPLLARRYTLELRQQTGWPLQALIIALALVVGLAICTAILILAGVPASELLNEFVVQTVFDAQNFKAVLFQASPMIMVGLAGCMAFRARFWNLGLEGQMIWGAIGATAISLFQVGPEFLRLPLMMAAALVCGLLWSLGPVLLKLKWQVNEIISTLMLNYIAANFLLHLVYGSWKDPRDNFPYSPAFQSFERLPDLFAGYNAAIVLALLVTALTLWFVGISRAGLYLRFVDANPRVAGAVGVPVCKMIIGTVLLSGGLAGLAGFVVTSGQEGRLTQSFYSGLRLFRDSDRLSGPQQPGRRDDCCAADRHVVRRRAQLAGVLSDSVFDGAIDPGDPGDLRCVIRLFHPPSPAAHSGRRTLMELISHWLGSAPDFAVPFALAALGLILIERSGVLALGVEGLMLVGALAGIGMQLSVASPGLSLLASMAAAGVVSLLFALMVLVLRINQVIAGLALVFFCQGLTGLLGTLLGWTNRPVNGLQAVELWPLSELPVVGKLFVQNPLVYLTVVIFIAVVWLLDRTRTGLRLRAVGENPQAADAAGISVLGYRLAAIVAGSALMGLAGGFIAVLSTKMWIADMTGGRGWIAVSLVIFARWSPWRALAGALLFGGIEALIPQLAAMGVRLPQYFVLMTPYAVTLLVMVWVASGKRQSMSQPGALGEPFIREERR</sequence>
<feature type="transmembrane region" description="Helical" evidence="6">
    <location>
        <begin position="407"/>
        <end position="428"/>
    </location>
</feature>
<dbReference type="Pfam" id="PF02653">
    <property type="entry name" value="BPD_transp_2"/>
    <property type="match status" value="2"/>
</dbReference>
<evidence type="ECO:0000256" key="1">
    <source>
        <dbReference type="ARBA" id="ARBA00004429"/>
    </source>
</evidence>
<evidence type="ECO:0000256" key="3">
    <source>
        <dbReference type="ARBA" id="ARBA00022692"/>
    </source>
</evidence>
<name>A0AB38EKD7_9PSED</name>
<comment type="caution">
    <text evidence="7">The sequence shown here is derived from an EMBL/GenBank/DDBJ whole genome shotgun (WGS) entry which is preliminary data.</text>
</comment>
<feature type="transmembrane region" description="Helical" evidence="6">
    <location>
        <begin position="563"/>
        <end position="582"/>
    </location>
</feature>
<dbReference type="CDD" id="cd06580">
    <property type="entry name" value="TM_PBP1_transp_TpRbsC_like"/>
    <property type="match status" value="2"/>
</dbReference>
<feature type="transmembrane region" description="Helical" evidence="6">
    <location>
        <begin position="638"/>
        <end position="659"/>
    </location>
</feature>
<evidence type="ECO:0000313" key="7">
    <source>
        <dbReference type="EMBL" id="SOQ13319.1"/>
    </source>
</evidence>
<dbReference type="PANTHER" id="PTHR43370:SF2">
    <property type="entry name" value="ABC TRANSPORTER PERMEASE PROTEIN"/>
    <property type="match status" value="1"/>
</dbReference>
<evidence type="ECO:0000256" key="5">
    <source>
        <dbReference type="ARBA" id="ARBA00023136"/>
    </source>
</evidence>
<organism evidence="7 8">
    <name type="scientific">Pseudomonas syringae pv. persicae</name>
    <dbReference type="NCBI Taxonomy" id="237306"/>
    <lineage>
        <taxon>Bacteria</taxon>
        <taxon>Pseudomonadati</taxon>
        <taxon>Pseudomonadota</taxon>
        <taxon>Gammaproteobacteria</taxon>
        <taxon>Pseudomonadales</taxon>
        <taxon>Pseudomonadaceae</taxon>
        <taxon>Pseudomonas</taxon>
    </lineage>
</organism>
<feature type="transmembrane region" description="Helical" evidence="6">
    <location>
        <begin position="114"/>
        <end position="131"/>
    </location>
</feature>
<gene>
    <name evidence="7" type="ORF">NCPPB2254_04344</name>
</gene>
<feature type="transmembrane region" description="Helical" evidence="6">
    <location>
        <begin position="81"/>
        <end position="102"/>
    </location>
</feature>
<dbReference type="AlphaFoldDB" id="A0AB38EKD7"/>
<dbReference type="EMBL" id="ODAM01000119">
    <property type="protein sequence ID" value="SOQ13319.1"/>
    <property type="molecule type" value="Genomic_DNA"/>
</dbReference>
<feature type="transmembrane region" description="Helical" evidence="6">
    <location>
        <begin position="588"/>
        <end position="607"/>
    </location>
</feature>
<feature type="transmembrane region" description="Helical" evidence="6">
    <location>
        <begin position="378"/>
        <end position="400"/>
    </location>
</feature>
<accession>A0AB38EKD7</accession>
<protein>
    <submittedName>
        <fullName evidence="7">Inner-membrane translocator</fullName>
    </submittedName>
</protein>
<feature type="transmembrane region" description="Helical" evidence="6">
    <location>
        <begin position="212"/>
        <end position="233"/>
    </location>
</feature>
<dbReference type="GO" id="GO:0022857">
    <property type="term" value="F:transmembrane transporter activity"/>
    <property type="evidence" value="ECO:0007669"/>
    <property type="project" value="InterPro"/>
</dbReference>
<keyword evidence="5 6" id="KW-0472">Membrane</keyword>
<feature type="transmembrane region" description="Helical" evidence="6">
    <location>
        <begin position="170"/>
        <end position="189"/>
    </location>
</feature>
<evidence type="ECO:0000313" key="8">
    <source>
        <dbReference type="Proteomes" id="UP000237580"/>
    </source>
</evidence>
<evidence type="ECO:0000256" key="2">
    <source>
        <dbReference type="ARBA" id="ARBA00022475"/>
    </source>
</evidence>
<keyword evidence="4 6" id="KW-1133">Transmembrane helix</keyword>
<dbReference type="Proteomes" id="UP000237580">
    <property type="component" value="Unassembled WGS sequence"/>
</dbReference>
<keyword evidence="3 6" id="KW-0812">Transmembrane</keyword>
<feature type="transmembrane region" description="Helical" evidence="6">
    <location>
        <begin position="464"/>
        <end position="487"/>
    </location>
</feature>
<keyword evidence="2" id="KW-1003">Cell membrane</keyword>
<feature type="transmembrane region" description="Helical" evidence="6">
    <location>
        <begin position="614"/>
        <end position="632"/>
    </location>
</feature>
<feature type="transmembrane region" description="Helical" evidence="6">
    <location>
        <begin position="38"/>
        <end position="61"/>
    </location>
</feature>
<evidence type="ECO:0000256" key="4">
    <source>
        <dbReference type="ARBA" id="ARBA00022989"/>
    </source>
</evidence>
<comment type="subcellular location">
    <subcellularLocation>
        <location evidence="1">Cell inner membrane</location>
        <topology evidence="1">Multi-pass membrane protein</topology>
    </subcellularLocation>
</comment>
<dbReference type="PANTHER" id="PTHR43370">
    <property type="entry name" value="SUGAR ABC TRANSPORTER INTEGRAL MEMBRANE PROTEIN-RELATED"/>
    <property type="match status" value="1"/>
</dbReference>
<feature type="transmembrane region" description="Helical" evidence="6">
    <location>
        <begin position="137"/>
        <end position="158"/>
    </location>
</feature>
<evidence type="ECO:0000256" key="6">
    <source>
        <dbReference type="SAM" id="Phobius"/>
    </source>
</evidence>
<reference evidence="7 8" key="1">
    <citation type="submission" date="2017-11" db="EMBL/GenBank/DDBJ databases">
        <authorList>
            <person name="Blom J."/>
        </authorList>
    </citation>
    <scope>NUCLEOTIDE SEQUENCE [LARGE SCALE GENOMIC DNA]</scope>
    <source>
        <strain evidence="7">NCPPB 2254</strain>
    </source>
</reference>
<feature type="transmembrane region" description="Helical" evidence="6">
    <location>
        <begin position="507"/>
        <end position="532"/>
    </location>
</feature>
<dbReference type="GO" id="GO:0005886">
    <property type="term" value="C:plasma membrane"/>
    <property type="evidence" value="ECO:0007669"/>
    <property type="project" value="UniProtKB-SubCell"/>
</dbReference>
<feature type="transmembrane region" description="Helical" evidence="6">
    <location>
        <begin position="254"/>
        <end position="281"/>
    </location>
</feature>
<feature type="transmembrane region" description="Helical" evidence="6">
    <location>
        <begin position="434"/>
        <end position="457"/>
    </location>
</feature>
<proteinExistence type="predicted"/>
<dbReference type="InterPro" id="IPR001851">
    <property type="entry name" value="ABC_transp_permease"/>
</dbReference>